<dbReference type="PANTHER" id="PTHR21708">
    <property type="entry name" value="PROBABLE 2-DEHYDROPANTOATE 2-REDUCTASE"/>
    <property type="match status" value="1"/>
</dbReference>
<organism evidence="10 11">
    <name type="scientific">Corticibacter populi</name>
    <dbReference type="NCBI Taxonomy" id="1550736"/>
    <lineage>
        <taxon>Bacteria</taxon>
        <taxon>Pseudomonadati</taxon>
        <taxon>Pseudomonadota</taxon>
        <taxon>Betaproteobacteria</taxon>
        <taxon>Burkholderiales</taxon>
        <taxon>Comamonadaceae</taxon>
        <taxon>Corticibacter</taxon>
    </lineage>
</organism>
<dbReference type="InterPro" id="IPR013332">
    <property type="entry name" value="KPR_N"/>
</dbReference>
<dbReference type="Gene3D" id="1.10.1040.10">
    <property type="entry name" value="N-(1-d-carboxylethyl)-l-norvaline Dehydrogenase, domain 2"/>
    <property type="match status" value="1"/>
</dbReference>
<dbReference type="GO" id="GO:0008677">
    <property type="term" value="F:2-dehydropantoate 2-reductase activity"/>
    <property type="evidence" value="ECO:0007669"/>
    <property type="project" value="UniProtKB-EC"/>
</dbReference>
<dbReference type="InterPro" id="IPR013752">
    <property type="entry name" value="KPA_reductase"/>
</dbReference>
<proteinExistence type="predicted"/>
<dbReference type="EC" id="1.1.1.169" evidence="2"/>
<feature type="domain" description="Ketopantoate reductase N-terminal" evidence="8">
    <location>
        <begin position="15"/>
        <end position="181"/>
    </location>
</feature>
<dbReference type="UniPathway" id="UPA00028">
    <property type="reaction ID" value="UER00004"/>
</dbReference>
<feature type="transmembrane region" description="Helical" evidence="7">
    <location>
        <begin position="20"/>
        <end position="42"/>
    </location>
</feature>
<evidence type="ECO:0000256" key="1">
    <source>
        <dbReference type="ARBA" id="ARBA00004994"/>
    </source>
</evidence>
<evidence type="ECO:0000256" key="4">
    <source>
        <dbReference type="ARBA" id="ARBA00022655"/>
    </source>
</evidence>
<dbReference type="GO" id="GO:0005737">
    <property type="term" value="C:cytoplasm"/>
    <property type="evidence" value="ECO:0007669"/>
    <property type="project" value="TreeGrafter"/>
</dbReference>
<evidence type="ECO:0000259" key="8">
    <source>
        <dbReference type="Pfam" id="PF02558"/>
    </source>
</evidence>
<dbReference type="SUPFAM" id="SSF51735">
    <property type="entry name" value="NAD(P)-binding Rossmann-fold domains"/>
    <property type="match status" value="1"/>
</dbReference>
<keyword evidence="7" id="KW-0812">Transmembrane</keyword>
<dbReference type="NCBIfam" id="NF005089">
    <property type="entry name" value="PRK06522.1-4"/>
    <property type="match status" value="1"/>
</dbReference>
<feature type="domain" description="Ketopantoate reductase C-terminal" evidence="9">
    <location>
        <begin position="210"/>
        <end position="329"/>
    </location>
</feature>
<dbReference type="FunFam" id="1.10.1040.10:FF:000017">
    <property type="entry name" value="2-dehydropantoate 2-reductase"/>
    <property type="match status" value="1"/>
</dbReference>
<accession>A0A3M6QX79</accession>
<dbReference type="Pfam" id="PF02558">
    <property type="entry name" value="ApbA"/>
    <property type="match status" value="1"/>
</dbReference>
<comment type="caution">
    <text evidence="10">The sequence shown here is derived from an EMBL/GenBank/DDBJ whole genome shotgun (WGS) entry which is preliminary data.</text>
</comment>
<dbReference type="InterPro" id="IPR036291">
    <property type="entry name" value="NAD(P)-bd_dom_sf"/>
</dbReference>
<evidence type="ECO:0000256" key="7">
    <source>
        <dbReference type="SAM" id="Phobius"/>
    </source>
</evidence>
<keyword evidence="10" id="KW-0560">Oxidoreductase</keyword>
<dbReference type="PANTHER" id="PTHR21708:SF45">
    <property type="entry name" value="2-DEHYDROPANTOATE 2-REDUCTASE"/>
    <property type="match status" value="1"/>
</dbReference>
<dbReference type="Proteomes" id="UP000278006">
    <property type="component" value="Unassembled WGS sequence"/>
</dbReference>
<protein>
    <recommendedName>
        <fullName evidence="3">2-dehydropantoate 2-reductase</fullName>
        <ecNumber evidence="2">1.1.1.169</ecNumber>
    </recommendedName>
    <alternativeName>
        <fullName evidence="5">Ketopantoate reductase</fullName>
    </alternativeName>
</protein>
<name>A0A3M6QX79_9BURK</name>
<keyword evidence="4" id="KW-0566">Pantothenate biosynthesis</keyword>
<keyword evidence="7" id="KW-0472">Membrane</keyword>
<evidence type="ECO:0000256" key="6">
    <source>
        <dbReference type="ARBA" id="ARBA00048793"/>
    </source>
</evidence>
<dbReference type="AlphaFoldDB" id="A0A3M6QX79"/>
<reference evidence="10 11" key="1">
    <citation type="submission" date="2018-10" db="EMBL/GenBank/DDBJ databases">
        <title>Draft genome of Cortibacter populi DSM10536.</title>
        <authorList>
            <person name="Bernier A.-M."/>
            <person name="Bernard K."/>
        </authorList>
    </citation>
    <scope>NUCLEOTIDE SEQUENCE [LARGE SCALE GENOMIC DNA]</scope>
    <source>
        <strain evidence="10 11">DSM 105136</strain>
    </source>
</reference>
<dbReference type="OrthoDB" id="9796561at2"/>
<dbReference type="SUPFAM" id="SSF48179">
    <property type="entry name" value="6-phosphogluconate dehydrogenase C-terminal domain-like"/>
    <property type="match status" value="1"/>
</dbReference>
<comment type="pathway">
    <text evidence="1">Cofactor biosynthesis; (R)-pantothenate biosynthesis; (R)-pantoate from 3-methyl-2-oxobutanoate: step 2/2.</text>
</comment>
<keyword evidence="11" id="KW-1185">Reference proteome</keyword>
<sequence length="364" mass="38409">MNAFVNPVDQRPLRVGVAGAGAIGCTLAALLARAGAAVHVLARGASLTSLRRDGVRLRRQGQCLQAAVVASDDAHALGPQDVLFLCAKAQDVARLLQAALPMVGPQTCVVPLVNGVPWWYFQALPGPWQGRAVRAVDADGALLALLPVAQIAGAVVFITAERLGPGEVLSDNPLLLVLGELDHSLQSDRLQRIAVWLERAGIEARIAPQIRDTLWTKVLANLTSNPLSVIAGATLQNIYGDARLQPIVRQMLQEGLALAAACGARIAFAPASFMAEGAAMGEVRTSMLQDFEAGRSLELAAIGDAVLELARLQGMAMPVTERVIALAHFRDEARSAHADAAAREPATSMTTTMTITDRIQEVSP</sequence>
<dbReference type="InterPro" id="IPR013328">
    <property type="entry name" value="6PGD_dom2"/>
</dbReference>
<keyword evidence="7" id="KW-1133">Transmembrane helix</keyword>
<evidence type="ECO:0000256" key="3">
    <source>
        <dbReference type="ARBA" id="ARBA00019465"/>
    </source>
</evidence>
<evidence type="ECO:0000256" key="2">
    <source>
        <dbReference type="ARBA" id="ARBA00013014"/>
    </source>
</evidence>
<gene>
    <name evidence="10" type="ORF">D8I35_00180</name>
</gene>
<evidence type="ECO:0000313" key="10">
    <source>
        <dbReference type="EMBL" id="RMX07608.1"/>
    </source>
</evidence>
<dbReference type="RefSeq" id="WP_122225729.1">
    <property type="nucleotide sequence ID" value="NZ_RDQO01000001.1"/>
</dbReference>
<evidence type="ECO:0000313" key="11">
    <source>
        <dbReference type="Proteomes" id="UP000278006"/>
    </source>
</evidence>
<dbReference type="InterPro" id="IPR051402">
    <property type="entry name" value="KPR-Related"/>
</dbReference>
<comment type="catalytic activity">
    <reaction evidence="6">
        <text>(R)-pantoate + NADP(+) = 2-dehydropantoate + NADPH + H(+)</text>
        <dbReference type="Rhea" id="RHEA:16233"/>
        <dbReference type="ChEBI" id="CHEBI:11561"/>
        <dbReference type="ChEBI" id="CHEBI:15378"/>
        <dbReference type="ChEBI" id="CHEBI:15980"/>
        <dbReference type="ChEBI" id="CHEBI:57783"/>
        <dbReference type="ChEBI" id="CHEBI:58349"/>
        <dbReference type="EC" id="1.1.1.169"/>
    </reaction>
</comment>
<evidence type="ECO:0000259" key="9">
    <source>
        <dbReference type="Pfam" id="PF08546"/>
    </source>
</evidence>
<evidence type="ECO:0000256" key="5">
    <source>
        <dbReference type="ARBA" id="ARBA00032024"/>
    </source>
</evidence>
<dbReference type="Gene3D" id="3.40.50.720">
    <property type="entry name" value="NAD(P)-binding Rossmann-like Domain"/>
    <property type="match status" value="1"/>
</dbReference>
<dbReference type="EMBL" id="RDQO01000001">
    <property type="protein sequence ID" value="RMX07608.1"/>
    <property type="molecule type" value="Genomic_DNA"/>
</dbReference>
<dbReference type="InterPro" id="IPR008927">
    <property type="entry name" value="6-PGluconate_DH-like_C_sf"/>
</dbReference>
<dbReference type="GO" id="GO:0015940">
    <property type="term" value="P:pantothenate biosynthetic process"/>
    <property type="evidence" value="ECO:0007669"/>
    <property type="project" value="UniProtKB-UniPathway"/>
</dbReference>
<dbReference type="Pfam" id="PF08546">
    <property type="entry name" value="ApbA_C"/>
    <property type="match status" value="1"/>
</dbReference>